<dbReference type="InterPro" id="IPR009057">
    <property type="entry name" value="Homeodomain-like_sf"/>
</dbReference>
<keyword evidence="2 4" id="KW-0238">DNA-binding</keyword>
<comment type="caution">
    <text evidence="6">The sequence shown here is derived from an EMBL/GenBank/DDBJ whole genome shotgun (WGS) entry which is preliminary data.</text>
</comment>
<organism evidence="6 7">
    <name type="scientific">Microbacterium caowuchunii</name>
    <dbReference type="NCBI Taxonomy" id="2614638"/>
    <lineage>
        <taxon>Bacteria</taxon>
        <taxon>Bacillati</taxon>
        <taxon>Actinomycetota</taxon>
        <taxon>Actinomycetes</taxon>
        <taxon>Micrococcales</taxon>
        <taxon>Microbacteriaceae</taxon>
        <taxon>Microbacterium</taxon>
    </lineage>
</organism>
<evidence type="ECO:0000256" key="4">
    <source>
        <dbReference type="PROSITE-ProRule" id="PRU00335"/>
    </source>
</evidence>
<dbReference type="PANTHER" id="PTHR30055">
    <property type="entry name" value="HTH-TYPE TRANSCRIPTIONAL REGULATOR RUTR"/>
    <property type="match status" value="1"/>
</dbReference>
<reference evidence="7" key="1">
    <citation type="submission" date="2019-09" db="EMBL/GenBank/DDBJ databases">
        <title>Mumia zhuanghuii sp. nov. isolated from the intestinal contents of plateau pika (Ochotona curzoniae) in the Qinghai-Tibet plateau of China.</title>
        <authorList>
            <person name="Tian Z."/>
        </authorList>
    </citation>
    <scope>NUCLEOTIDE SEQUENCE [LARGE SCALE GENOMIC DNA]</scope>
    <source>
        <strain evidence="7">L-033</strain>
    </source>
</reference>
<evidence type="ECO:0000313" key="7">
    <source>
        <dbReference type="Proteomes" id="UP000326838"/>
    </source>
</evidence>
<dbReference type="InterPro" id="IPR001647">
    <property type="entry name" value="HTH_TetR"/>
</dbReference>
<dbReference type="PROSITE" id="PS50977">
    <property type="entry name" value="HTH_TETR_2"/>
    <property type="match status" value="1"/>
</dbReference>
<dbReference type="GO" id="GO:0003700">
    <property type="term" value="F:DNA-binding transcription factor activity"/>
    <property type="evidence" value="ECO:0007669"/>
    <property type="project" value="TreeGrafter"/>
</dbReference>
<evidence type="ECO:0000256" key="2">
    <source>
        <dbReference type="ARBA" id="ARBA00023125"/>
    </source>
</evidence>
<gene>
    <name evidence="6" type="ORF">F6B40_00035</name>
</gene>
<proteinExistence type="predicted"/>
<dbReference type="PANTHER" id="PTHR30055:SF234">
    <property type="entry name" value="HTH-TYPE TRANSCRIPTIONAL REGULATOR BETI"/>
    <property type="match status" value="1"/>
</dbReference>
<dbReference type="Pfam" id="PF00440">
    <property type="entry name" value="TetR_N"/>
    <property type="match status" value="1"/>
</dbReference>
<dbReference type="Proteomes" id="UP000326838">
    <property type="component" value="Unassembled WGS sequence"/>
</dbReference>
<sequence>MVTATSSRESPMLRSDAKQNRALLLDAACELIAQVGTDDISARDIADRAGVSTATLYRHFPSKQALVDCISVDRWERMSEWARGSQSPRSAVFDIARVLDRFSRLVSDDAQFIQAAGLKVGATPAAIAPVRELFDARFSELWSAARASGSVRRWSDPRDAVELVGSIRNRERRVPMLATIVAGFVAPQIDVERVLRTTHRSP</sequence>
<keyword evidence="7" id="KW-1185">Reference proteome</keyword>
<evidence type="ECO:0000259" key="5">
    <source>
        <dbReference type="PROSITE" id="PS50977"/>
    </source>
</evidence>
<dbReference type="Gene3D" id="1.10.357.10">
    <property type="entry name" value="Tetracycline Repressor, domain 2"/>
    <property type="match status" value="1"/>
</dbReference>
<feature type="DNA-binding region" description="H-T-H motif" evidence="4">
    <location>
        <begin position="41"/>
        <end position="60"/>
    </location>
</feature>
<feature type="domain" description="HTH tetR-type" evidence="5">
    <location>
        <begin position="18"/>
        <end position="78"/>
    </location>
</feature>
<accession>A0A5N0TM08</accession>
<keyword evidence="3" id="KW-0804">Transcription</keyword>
<dbReference type="AlphaFoldDB" id="A0A5N0TM08"/>
<evidence type="ECO:0000313" key="6">
    <source>
        <dbReference type="EMBL" id="KAA9136205.1"/>
    </source>
</evidence>
<name>A0A5N0TM08_9MICO</name>
<dbReference type="InterPro" id="IPR050109">
    <property type="entry name" value="HTH-type_TetR-like_transc_reg"/>
</dbReference>
<evidence type="ECO:0000256" key="1">
    <source>
        <dbReference type="ARBA" id="ARBA00023015"/>
    </source>
</evidence>
<dbReference type="EMBL" id="VYUY01000001">
    <property type="protein sequence ID" value="KAA9136205.1"/>
    <property type="molecule type" value="Genomic_DNA"/>
</dbReference>
<dbReference type="PRINTS" id="PR00455">
    <property type="entry name" value="HTHTETR"/>
</dbReference>
<dbReference type="GO" id="GO:0000976">
    <property type="term" value="F:transcription cis-regulatory region binding"/>
    <property type="evidence" value="ECO:0007669"/>
    <property type="project" value="TreeGrafter"/>
</dbReference>
<dbReference type="SUPFAM" id="SSF46689">
    <property type="entry name" value="Homeodomain-like"/>
    <property type="match status" value="1"/>
</dbReference>
<evidence type="ECO:0000256" key="3">
    <source>
        <dbReference type="ARBA" id="ARBA00023163"/>
    </source>
</evidence>
<protein>
    <submittedName>
        <fullName evidence="6">TetR/AcrR family transcriptional regulator</fullName>
    </submittedName>
</protein>
<keyword evidence="1" id="KW-0805">Transcription regulation</keyword>